<reference evidence="2 3" key="1">
    <citation type="submission" date="2017-08" db="EMBL/GenBank/DDBJ databases">
        <title>Infants hospitalized years apart are colonized by the same room-sourced microbial strains.</title>
        <authorList>
            <person name="Brooks B."/>
            <person name="Olm M.R."/>
            <person name="Firek B.A."/>
            <person name="Baker R."/>
            <person name="Thomas B.C."/>
            <person name="Morowitz M.J."/>
            <person name="Banfield J.F."/>
        </authorList>
    </citation>
    <scope>NUCLEOTIDE SEQUENCE [LARGE SCALE GENOMIC DNA]</scope>
    <source>
        <strain evidence="2">S2_005_002_R2_33</strain>
    </source>
</reference>
<gene>
    <name evidence="2" type="ORF">DI555_01365</name>
</gene>
<comment type="caution">
    <text evidence="2">The sequence shown here is derived from an EMBL/GenBank/DDBJ whole genome shotgun (WGS) entry which is preliminary data.</text>
</comment>
<sequence length="113" mass="12640">MQDVLLFSYGTLRQPDVQIALFGRLVEGTADAMIGWRSRMIEITDAEVIAKSGTRWHPMVEPSESDDDSVEGMVFRISPADLASADAYEVDYVRREVRLRSGLTAWVYGDPEG</sequence>
<accession>A0A2W5NVF8</accession>
<dbReference type="EMBL" id="QFPX01000001">
    <property type="protein sequence ID" value="PZQ57601.1"/>
    <property type="molecule type" value="Genomic_DNA"/>
</dbReference>
<protein>
    <submittedName>
        <fullName evidence="2">UDP-N-acetylmuramate--alanine ligase</fullName>
    </submittedName>
</protein>
<dbReference type="Gene3D" id="3.10.490.10">
    <property type="entry name" value="Gamma-glutamyl cyclotransferase-like"/>
    <property type="match status" value="1"/>
</dbReference>
<organism evidence="2 3">
    <name type="scientific">Novosphingobium pentaromativorans</name>
    <dbReference type="NCBI Taxonomy" id="205844"/>
    <lineage>
        <taxon>Bacteria</taxon>
        <taxon>Pseudomonadati</taxon>
        <taxon>Pseudomonadota</taxon>
        <taxon>Alphaproteobacteria</taxon>
        <taxon>Sphingomonadales</taxon>
        <taxon>Sphingomonadaceae</taxon>
        <taxon>Novosphingobium</taxon>
    </lineage>
</organism>
<keyword evidence="2" id="KW-0436">Ligase</keyword>
<dbReference type="InterPro" id="IPR009288">
    <property type="entry name" value="AIG2-like_dom"/>
</dbReference>
<evidence type="ECO:0000313" key="2">
    <source>
        <dbReference type="EMBL" id="PZQ57601.1"/>
    </source>
</evidence>
<dbReference type="InterPro" id="IPR036568">
    <property type="entry name" value="GGCT-like_sf"/>
</dbReference>
<dbReference type="InterPro" id="IPR013024">
    <property type="entry name" value="GGCT-like"/>
</dbReference>
<dbReference type="CDD" id="cd06661">
    <property type="entry name" value="GGCT_like"/>
    <property type="match status" value="1"/>
</dbReference>
<evidence type="ECO:0000259" key="1">
    <source>
        <dbReference type="Pfam" id="PF06094"/>
    </source>
</evidence>
<feature type="domain" description="Gamma-glutamylcyclotransferase AIG2-like" evidence="1">
    <location>
        <begin position="6"/>
        <end position="108"/>
    </location>
</feature>
<dbReference type="AlphaFoldDB" id="A0A2W5NVF8"/>
<dbReference type="Proteomes" id="UP000249082">
    <property type="component" value="Unassembled WGS sequence"/>
</dbReference>
<dbReference type="Pfam" id="PF06094">
    <property type="entry name" value="GGACT"/>
    <property type="match status" value="1"/>
</dbReference>
<name>A0A2W5NVF8_9SPHN</name>
<evidence type="ECO:0000313" key="3">
    <source>
        <dbReference type="Proteomes" id="UP000249082"/>
    </source>
</evidence>
<dbReference type="SUPFAM" id="SSF110857">
    <property type="entry name" value="Gamma-glutamyl cyclotransferase-like"/>
    <property type="match status" value="1"/>
</dbReference>
<proteinExistence type="predicted"/>
<dbReference type="GO" id="GO:0016874">
    <property type="term" value="F:ligase activity"/>
    <property type="evidence" value="ECO:0007669"/>
    <property type="project" value="UniProtKB-KW"/>
</dbReference>